<proteinExistence type="inferred from homology"/>
<evidence type="ECO:0000259" key="11">
    <source>
        <dbReference type="Pfam" id="PF01370"/>
    </source>
</evidence>
<accession>A0A9D2HD91</accession>
<keyword evidence="7 10" id="KW-0520">NAD</keyword>
<evidence type="ECO:0000313" key="12">
    <source>
        <dbReference type="EMBL" id="HJA07945.1"/>
    </source>
</evidence>
<evidence type="ECO:0000256" key="5">
    <source>
        <dbReference type="ARBA" id="ARBA00013189"/>
    </source>
</evidence>
<gene>
    <name evidence="12" type="primary">galE</name>
    <name evidence="12" type="ORF">H9962_01965</name>
</gene>
<comment type="caution">
    <text evidence="12">The sequence shown here is derived from an EMBL/GenBank/DDBJ whole genome shotgun (WGS) entry which is preliminary data.</text>
</comment>
<sequence>MKILVTGGAGYIGSHTCKHLVRHGHEVVVYDNLSTGFRELARWGSFEHGDMLDPVRLRDCLRRHRPDGVIHFAALSQVGTSVCEPGLYYRVNVGGTLNLLEAMRREETPLLVMSGTASVYGQPERMPIPESCPTVPNNPYGASKLFMERMLADFETACGLRWISLRYFNAAGADPEGECGEMHAPETHLIPRAFMAAVGVIPRLELFGDDYPTPDGTCIRDYVHVLDLASAHRLALEYLTRGGAGRIFNLGAGAGFSVRQILDAAERVCGHSVPHVVAPRRPGDPAELVADAALAKRELGWTPGHSGLEEIMATAWNWHAARAAI</sequence>
<reference evidence="12" key="2">
    <citation type="submission" date="2021-04" db="EMBL/GenBank/DDBJ databases">
        <authorList>
            <person name="Gilroy R."/>
        </authorList>
    </citation>
    <scope>NUCLEOTIDE SEQUENCE</scope>
    <source>
        <strain evidence="12">CHK186-16707</strain>
    </source>
</reference>
<dbReference type="EMBL" id="DXAN01000003">
    <property type="protein sequence ID" value="HJA07945.1"/>
    <property type="molecule type" value="Genomic_DNA"/>
</dbReference>
<dbReference type="NCBIfam" id="TIGR01179">
    <property type="entry name" value="galE"/>
    <property type="match status" value="1"/>
</dbReference>
<evidence type="ECO:0000313" key="13">
    <source>
        <dbReference type="Proteomes" id="UP000824225"/>
    </source>
</evidence>
<comment type="similarity">
    <text evidence="4 10">Belongs to the NAD(P)-dependent epimerase/dehydratase family.</text>
</comment>
<comment type="catalytic activity">
    <reaction evidence="1 10">
        <text>UDP-alpha-D-glucose = UDP-alpha-D-galactose</text>
        <dbReference type="Rhea" id="RHEA:22168"/>
        <dbReference type="ChEBI" id="CHEBI:58885"/>
        <dbReference type="ChEBI" id="CHEBI:66914"/>
        <dbReference type="EC" id="5.1.3.2"/>
    </reaction>
</comment>
<evidence type="ECO:0000256" key="3">
    <source>
        <dbReference type="ARBA" id="ARBA00004947"/>
    </source>
</evidence>
<dbReference type="Pfam" id="PF01370">
    <property type="entry name" value="Epimerase"/>
    <property type="match status" value="1"/>
</dbReference>
<evidence type="ECO:0000256" key="4">
    <source>
        <dbReference type="ARBA" id="ARBA00007637"/>
    </source>
</evidence>
<keyword evidence="8 10" id="KW-0413">Isomerase</keyword>
<evidence type="ECO:0000256" key="9">
    <source>
        <dbReference type="ARBA" id="ARBA00023277"/>
    </source>
</evidence>
<evidence type="ECO:0000256" key="7">
    <source>
        <dbReference type="ARBA" id="ARBA00023027"/>
    </source>
</evidence>
<comment type="subunit">
    <text evidence="10">Homodimer.</text>
</comment>
<dbReference type="Proteomes" id="UP000824225">
    <property type="component" value="Unassembled WGS sequence"/>
</dbReference>
<feature type="domain" description="NAD-dependent epimerase/dehydratase" evidence="11">
    <location>
        <begin position="3"/>
        <end position="251"/>
    </location>
</feature>
<dbReference type="CDD" id="cd05247">
    <property type="entry name" value="UDP_G4E_1_SDR_e"/>
    <property type="match status" value="1"/>
</dbReference>
<dbReference type="GO" id="GO:0003978">
    <property type="term" value="F:UDP-glucose 4-epimerase activity"/>
    <property type="evidence" value="ECO:0007669"/>
    <property type="project" value="UniProtKB-UniRule"/>
</dbReference>
<evidence type="ECO:0000256" key="6">
    <source>
        <dbReference type="ARBA" id="ARBA00018569"/>
    </source>
</evidence>
<dbReference type="Gene3D" id="3.40.50.720">
    <property type="entry name" value="NAD(P)-binding Rossmann-like Domain"/>
    <property type="match status" value="1"/>
</dbReference>
<dbReference type="AlphaFoldDB" id="A0A9D2HD91"/>
<name>A0A9D2HD91_9BACT</name>
<keyword evidence="9 10" id="KW-0119">Carbohydrate metabolism</keyword>
<dbReference type="InterPro" id="IPR036291">
    <property type="entry name" value="NAD(P)-bd_dom_sf"/>
</dbReference>
<dbReference type="SUPFAM" id="SSF51735">
    <property type="entry name" value="NAD(P)-binding Rossmann-fold domains"/>
    <property type="match status" value="1"/>
</dbReference>
<evidence type="ECO:0000256" key="1">
    <source>
        <dbReference type="ARBA" id="ARBA00000083"/>
    </source>
</evidence>
<dbReference type="InterPro" id="IPR005886">
    <property type="entry name" value="UDP_G4E"/>
</dbReference>
<evidence type="ECO:0000256" key="10">
    <source>
        <dbReference type="RuleBase" id="RU366046"/>
    </source>
</evidence>
<dbReference type="EC" id="5.1.3.2" evidence="5 10"/>
<evidence type="ECO:0000256" key="8">
    <source>
        <dbReference type="ARBA" id="ARBA00023235"/>
    </source>
</evidence>
<reference evidence="12" key="1">
    <citation type="journal article" date="2021" name="PeerJ">
        <title>Extensive microbial diversity within the chicken gut microbiome revealed by metagenomics and culture.</title>
        <authorList>
            <person name="Gilroy R."/>
            <person name="Ravi A."/>
            <person name="Getino M."/>
            <person name="Pursley I."/>
            <person name="Horton D.L."/>
            <person name="Alikhan N.F."/>
            <person name="Baker D."/>
            <person name="Gharbi K."/>
            <person name="Hall N."/>
            <person name="Watson M."/>
            <person name="Adriaenssens E.M."/>
            <person name="Foster-Nyarko E."/>
            <person name="Jarju S."/>
            <person name="Secka A."/>
            <person name="Antonio M."/>
            <person name="Oren A."/>
            <person name="Chaudhuri R.R."/>
            <person name="La Ragione R."/>
            <person name="Hildebrand F."/>
            <person name="Pallen M.J."/>
        </authorList>
    </citation>
    <scope>NUCLEOTIDE SEQUENCE</scope>
    <source>
        <strain evidence="12">CHK186-16707</strain>
    </source>
</reference>
<organism evidence="12 13">
    <name type="scientific">Candidatus Mailhella merdigallinarum</name>
    <dbReference type="NCBI Taxonomy" id="2838658"/>
    <lineage>
        <taxon>Bacteria</taxon>
        <taxon>Pseudomonadati</taxon>
        <taxon>Thermodesulfobacteriota</taxon>
        <taxon>Desulfovibrionia</taxon>
        <taxon>Desulfovibrionales</taxon>
        <taxon>Desulfovibrionaceae</taxon>
        <taxon>Mailhella</taxon>
    </lineage>
</organism>
<comment type="pathway">
    <text evidence="3 10">Carbohydrate metabolism; galactose metabolism.</text>
</comment>
<comment type="cofactor">
    <cofactor evidence="2 10">
        <name>NAD(+)</name>
        <dbReference type="ChEBI" id="CHEBI:57540"/>
    </cofactor>
</comment>
<dbReference type="Gene3D" id="3.90.25.10">
    <property type="entry name" value="UDP-galactose 4-epimerase, domain 1"/>
    <property type="match status" value="1"/>
</dbReference>
<dbReference type="GO" id="GO:0033499">
    <property type="term" value="P:galactose catabolic process via UDP-galactose, Leloir pathway"/>
    <property type="evidence" value="ECO:0007669"/>
    <property type="project" value="TreeGrafter"/>
</dbReference>
<dbReference type="InterPro" id="IPR001509">
    <property type="entry name" value="Epimerase_deHydtase"/>
</dbReference>
<protein>
    <recommendedName>
        <fullName evidence="6 10">UDP-glucose 4-epimerase</fullName>
        <ecNumber evidence="5 10">5.1.3.2</ecNumber>
    </recommendedName>
</protein>
<evidence type="ECO:0000256" key="2">
    <source>
        <dbReference type="ARBA" id="ARBA00001911"/>
    </source>
</evidence>
<dbReference type="PANTHER" id="PTHR43725">
    <property type="entry name" value="UDP-GLUCOSE 4-EPIMERASE"/>
    <property type="match status" value="1"/>
</dbReference>
<dbReference type="PANTHER" id="PTHR43725:SF53">
    <property type="entry name" value="UDP-ARABINOSE 4-EPIMERASE 1"/>
    <property type="match status" value="1"/>
</dbReference>